<dbReference type="Proteomes" id="UP000239001">
    <property type="component" value="Unassembled WGS sequence"/>
</dbReference>
<evidence type="ECO:0000313" key="2">
    <source>
        <dbReference type="Proteomes" id="UP000239001"/>
    </source>
</evidence>
<name>A0A2T1LSN3_9CHRO</name>
<dbReference type="EMBL" id="PXOH01000034">
    <property type="protein sequence ID" value="PSF33069.1"/>
    <property type="molecule type" value="Genomic_DNA"/>
</dbReference>
<organism evidence="1 2">
    <name type="scientific">Aphanothece hegewaldii CCALA 016</name>
    <dbReference type="NCBI Taxonomy" id="2107694"/>
    <lineage>
        <taxon>Bacteria</taxon>
        <taxon>Bacillati</taxon>
        <taxon>Cyanobacteriota</taxon>
        <taxon>Cyanophyceae</taxon>
        <taxon>Oscillatoriophycideae</taxon>
        <taxon>Chroococcales</taxon>
        <taxon>Aphanothecaceae</taxon>
        <taxon>Aphanothece</taxon>
    </lineage>
</organism>
<keyword evidence="2" id="KW-1185">Reference proteome</keyword>
<sequence length="562" mass="61700">MKLRSFFIALGIAVAVLLLLSATTLSWILGESSLSLFKGGVTREPIASLFVSRQAPVMISLLVNPERLESFSQYIASVANRRRSRQELKDLEKTLLANTGLNYDQEIKPWLGEEITLAVTSLDYNHNPTDGVQPGYLLAVATKDPQLAKEFLQVSYSKKAIAGTSDLVFNEYKGINIVDQRSSKTIVSRNFTSSAVVGNFVLFANEAKILRNAINNAQVPDLNLKNSPTYQDSLKTISDPRIGVVYANLPALSAWIGNLPVPETPEALQTLSVALSIKSEGIVAQTALIGVTGEENQPPALSELVSALGYVPANSMLAAAGTNLDQLWQQVETGLDEDSPLQQLFKELLNRFQEPLGLNLPKDVFSWVKGEYSLALVPSFRGGQPDLVFIAERMPDVEIAPAIAHLDELAVNQGYSVIDLPIQNTKVKVWTKLIKNSDPQNLALLNAIVKGVHATITQGNQYEIFTSSVAAMEKILSDKQTIMDSRKFQQAISALPTDNDGYFYIDWNEIQPLLEQKLPIVKVAEFAVKPFFKNLRSLTLSSQGSENGVRRATVFLNLGVRK</sequence>
<proteinExistence type="predicted"/>
<reference evidence="1 2" key="2">
    <citation type="submission" date="2018-03" db="EMBL/GenBank/DDBJ databases">
        <authorList>
            <person name="Keele B.F."/>
        </authorList>
    </citation>
    <scope>NUCLEOTIDE SEQUENCE [LARGE SCALE GENOMIC DNA]</scope>
    <source>
        <strain evidence="1 2">CCALA 016</strain>
    </source>
</reference>
<comment type="caution">
    <text evidence="1">The sequence shown here is derived from an EMBL/GenBank/DDBJ whole genome shotgun (WGS) entry which is preliminary data.</text>
</comment>
<evidence type="ECO:0000313" key="1">
    <source>
        <dbReference type="EMBL" id="PSF33069.1"/>
    </source>
</evidence>
<protein>
    <recommendedName>
        <fullName evidence="3">DUF3352 domain-containing protein</fullName>
    </recommendedName>
</protein>
<gene>
    <name evidence="1" type="ORF">C7H19_20950</name>
</gene>
<evidence type="ECO:0008006" key="3">
    <source>
        <dbReference type="Google" id="ProtNLM"/>
    </source>
</evidence>
<dbReference type="RefSeq" id="WP_106458868.1">
    <property type="nucleotide sequence ID" value="NZ_PXOH01000034.1"/>
</dbReference>
<dbReference type="AlphaFoldDB" id="A0A2T1LSN3"/>
<accession>A0A2T1LSN3</accession>
<dbReference type="InterPro" id="IPR021787">
    <property type="entry name" value="DUF3352"/>
</dbReference>
<dbReference type="Pfam" id="PF11832">
    <property type="entry name" value="DUF3352"/>
    <property type="match status" value="1"/>
</dbReference>
<reference evidence="1 2" key="1">
    <citation type="submission" date="2018-03" db="EMBL/GenBank/DDBJ databases">
        <title>The ancient ancestry and fast evolution of plastids.</title>
        <authorList>
            <person name="Moore K.R."/>
            <person name="Magnabosco C."/>
            <person name="Momper L."/>
            <person name="Gold D.A."/>
            <person name="Bosak T."/>
            <person name="Fournier G.P."/>
        </authorList>
    </citation>
    <scope>NUCLEOTIDE SEQUENCE [LARGE SCALE GENOMIC DNA]</scope>
    <source>
        <strain evidence="1 2">CCALA 016</strain>
    </source>
</reference>
<dbReference type="OrthoDB" id="451203at2"/>